<sequence length="577" mass="62424">MADFNPGHQMSHPTFGDMLLARLGDHRPGLLFERKRWTWDEFVRECAVRAALLGRYAREAGTRIGAREHPRHQTLHVGVLADNVPEYLFLLGGAALSGVTIIGVNPTRRGAELAADIRGVDCDVLLVSATGLELLSDLDPARDLGLARAPIEIGSAAYRRALESHASAATDPEGEFTEAGRDEGTYLSLMFTSGSTGAPKAVICSTGRMAMLGQVNFRGLVPDDVAYSAMPLFHGNAIMGVFAPCVSVGCAFSMRERFSARHFLGDVRSFGATFANYVGRSLAYILAVPDSELERDTRLRIVFGTEASAHDRAEFERRFGVAPSEAYGSSEGGAVIQRTPDTPPDALGRSGDHMDIAILGPGGEECPPARFDSDGAITNPGEAIGDIVNRTGARLFEGYYKNPEASAERVSGDAYRTGDLGYTDAEGFLYFAGRAGDRLRVNSENFSAAPVERILSRFPGAVVVAVYPVPDPRTGDAVMAALQMLPGHEFDADAFAEFLGAQPDLGRLWRPRFIRLVEAMPTTATRKIAKPVLRRESWLVDDPVFVHDGGRCVRMDADAARALRDDYARHNRSPAGY</sequence>
<feature type="domain" description="AMP-binding enzyme C-terminal" evidence="6">
    <location>
        <begin position="451"/>
        <end position="527"/>
    </location>
</feature>
<dbReference type="GO" id="GO:0044539">
    <property type="term" value="P:long-chain fatty acid import into cell"/>
    <property type="evidence" value="ECO:0007669"/>
    <property type="project" value="TreeGrafter"/>
</dbReference>
<protein>
    <submittedName>
        <fullName evidence="7">Long-chain-fatty-acid--CoA ligase FadD17</fullName>
    </submittedName>
</protein>
<gene>
    <name evidence="7" type="ORF">BJL86_0799</name>
</gene>
<dbReference type="SUPFAM" id="SSF56801">
    <property type="entry name" value="Acetyl-CoA synthetase-like"/>
    <property type="match status" value="1"/>
</dbReference>
<dbReference type="InterPro" id="IPR025110">
    <property type="entry name" value="AMP-bd_C"/>
</dbReference>
<dbReference type="EMBL" id="CP015961">
    <property type="protein sequence ID" value="ANI91600.1"/>
    <property type="molecule type" value="Genomic_DNA"/>
</dbReference>
<dbReference type="InterPro" id="IPR042099">
    <property type="entry name" value="ANL_N_sf"/>
</dbReference>
<keyword evidence="2 7" id="KW-0436">Ligase</keyword>
<dbReference type="PANTHER" id="PTHR43107">
    <property type="entry name" value="LONG-CHAIN FATTY ACID TRANSPORT PROTEIN"/>
    <property type="match status" value="1"/>
</dbReference>
<accession>A0A173LLZ4</accession>
<dbReference type="STRING" id="499555.BJL86_0799"/>
<dbReference type="Gene3D" id="3.30.300.30">
    <property type="match status" value="1"/>
</dbReference>
<evidence type="ECO:0000259" key="6">
    <source>
        <dbReference type="Pfam" id="PF13193"/>
    </source>
</evidence>
<dbReference type="GO" id="GO:0005324">
    <property type="term" value="F:long-chain fatty acid transmembrane transporter activity"/>
    <property type="evidence" value="ECO:0007669"/>
    <property type="project" value="TreeGrafter"/>
</dbReference>
<evidence type="ECO:0000256" key="2">
    <source>
        <dbReference type="ARBA" id="ARBA00022598"/>
    </source>
</evidence>
<dbReference type="Proteomes" id="UP000186104">
    <property type="component" value="Chromosome"/>
</dbReference>
<dbReference type="AlphaFoldDB" id="A0A173LLZ4"/>
<evidence type="ECO:0000256" key="3">
    <source>
        <dbReference type="ARBA" id="ARBA00022741"/>
    </source>
</evidence>
<dbReference type="KEGG" id="dtm:BJL86_0799"/>
<organism evidence="7 8">
    <name type="scientific">Dietzia timorensis</name>
    <dbReference type="NCBI Taxonomy" id="499555"/>
    <lineage>
        <taxon>Bacteria</taxon>
        <taxon>Bacillati</taxon>
        <taxon>Actinomycetota</taxon>
        <taxon>Actinomycetes</taxon>
        <taxon>Mycobacteriales</taxon>
        <taxon>Dietziaceae</taxon>
        <taxon>Dietzia</taxon>
    </lineage>
</organism>
<dbReference type="Gene3D" id="3.40.50.12780">
    <property type="entry name" value="N-terminal domain of ligase-like"/>
    <property type="match status" value="1"/>
</dbReference>
<dbReference type="GO" id="GO:0005524">
    <property type="term" value="F:ATP binding"/>
    <property type="evidence" value="ECO:0007669"/>
    <property type="project" value="UniProtKB-KW"/>
</dbReference>
<dbReference type="Pfam" id="PF13193">
    <property type="entry name" value="AMP-binding_C"/>
    <property type="match status" value="1"/>
</dbReference>
<dbReference type="InterPro" id="IPR020845">
    <property type="entry name" value="AMP-binding_CS"/>
</dbReference>
<feature type="domain" description="AMP-dependent synthetase/ligase" evidence="5">
    <location>
        <begin position="30"/>
        <end position="400"/>
    </location>
</feature>
<keyword evidence="3" id="KW-0547">Nucleotide-binding</keyword>
<dbReference type="InterPro" id="IPR000873">
    <property type="entry name" value="AMP-dep_synth/lig_dom"/>
</dbReference>
<evidence type="ECO:0000259" key="5">
    <source>
        <dbReference type="Pfam" id="PF00501"/>
    </source>
</evidence>
<evidence type="ECO:0000313" key="8">
    <source>
        <dbReference type="Proteomes" id="UP000186104"/>
    </source>
</evidence>
<dbReference type="InterPro" id="IPR045851">
    <property type="entry name" value="AMP-bd_C_sf"/>
</dbReference>
<dbReference type="PROSITE" id="PS00455">
    <property type="entry name" value="AMP_BINDING"/>
    <property type="match status" value="1"/>
</dbReference>
<keyword evidence="8" id="KW-1185">Reference proteome</keyword>
<reference evidence="7 8" key="1">
    <citation type="submission" date="2016-06" db="EMBL/GenBank/DDBJ databases">
        <title>Complete genome sequence of a saline-alkali tolerant type strain Dietzia timorensis ID05-A0528T.</title>
        <authorList>
            <person name="Wu X."/>
        </authorList>
    </citation>
    <scope>NUCLEOTIDE SEQUENCE [LARGE SCALE GENOMIC DNA]</scope>
    <source>
        <strain evidence="7 8">ID05-A0528</strain>
    </source>
</reference>
<dbReference type="GO" id="GO:0004467">
    <property type="term" value="F:long-chain fatty acid-CoA ligase activity"/>
    <property type="evidence" value="ECO:0007669"/>
    <property type="project" value="TreeGrafter"/>
</dbReference>
<dbReference type="PANTHER" id="PTHR43107:SF15">
    <property type="entry name" value="FATTY ACID TRANSPORT PROTEIN 3, ISOFORM A"/>
    <property type="match status" value="1"/>
</dbReference>
<evidence type="ECO:0000256" key="4">
    <source>
        <dbReference type="ARBA" id="ARBA00022840"/>
    </source>
</evidence>
<evidence type="ECO:0000256" key="1">
    <source>
        <dbReference type="ARBA" id="ARBA00006432"/>
    </source>
</evidence>
<dbReference type="GO" id="GO:0005886">
    <property type="term" value="C:plasma membrane"/>
    <property type="evidence" value="ECO:0007669"/>
    <property type="project" value="TreeGrafter"/>
</dbReference>
<comment type="similarity">
    <text evidence="1">Belongs to the ATP-dependent AMP-binding enzyme family.</text>
</comment>
<dbReference type="RefSeq" id="WP_231887261.1">
    <property type="nucleotide sequence ID" value="NZ_CP015961.1"/>
</dbReference>
<proteinExistence type="inferred from homology"/>
<name>A0A173LLZ4_9ACTN</name>
<dbReference type="Pfam" id="PF00501">
    <property type="entry name" value="AMP-binding"/>
    <property type="match status" value="1"/>
</dbReference>
<evidence type="ECO:0000313" key="7">
    <source>
        <dbReference type="EMBL" id="ANI91600.1"/>
    </source>
</evidence>
<keyword evidence="4" id="KW-0067">ATP-binding</keyword>